<dbReference type="Proteomes" id="UP001623349">
    <property type="component" value="Unassembled WGS sequence"/>
</dbReference>
<keyword evidence="2" id="KW-0456">Lyase</keyword>
<comment type="caution">
    <text evidence="3">The sequence shown here is derived from an EMBL/GenBank/DDBJ whole genome shotgun (WGS) entry which is preliminary data.</text>
</comment>
<protein>
    <recommendedName>
        <fullName evidence="1">gamma-glutamylcyclotransferase</fullName>
        <ecNumber evidence="1">4.3.2.9</ecNumber>
    </recommendedName>
</protein>
<dbReference type="PANTHER" id="PTHR12935">
    <property type="entry name" value="GAMMA-GLUTAMYLCYCLOTRANSFERASE"/>
    <property type="match status" value="1"/>
</dbReference>
<dbReference type="CDD" id="cd06661">
    <property type="entry name" value="GGCT_like"/>
    <property type="match status" value="1"/>
</dbReference>
<dbReference type="EMBL" id="BAAFST010000006">
    <property type="protein sequence ID" value="GAB1290850.1"/>
    <property type="molecule type" value="Genomic_DNA"/>
</dbReference>
<dbReference type="InterPro" id="IPR013024">
    <property type="entry name" value="GGCT-like"/>
</dbReference>
<proteinExistence type="predicted"/>
<keyword evidence="4" id="KW-1185">Reference proteome</keyword>
<sequence>MASSDSDGHAGQEGDTFLYFAYGSNLLTERIHLRNPSAVFCCVARLQKPADLRKETGEGGRCWKPDREFMDSPERKTEDFKLDFGNFQGKMSERWHGGIATIFQSPGDEVWGVVWKMNKSNLSSLDEGVLLQGHQGENEPTEAGFQTVKIDGGQVEVYQMKLLCGQVQEGVKSGVYVVIEIKVSTQEGKEITCRSYLMTNYEQAPPSPQYKKVICMGAKENGLPQEYQEKLKAIEPNDYKGKISDEIEDIIKKGESKLS</sequence>
<organism evidence="3 4">
    <name type="scientific">Apodemus speciosus</name>
    <name type="common">Large Japanese field mouse</name>
    <dbReference type="NCBI Taxonomy" id="105296"/>
    <lineage>
        <taxon>Eukaryota</taxon>
        <taxon>Metazoa</taxon>
        <taxon>Chordata</taxon>
        <taxon>Craniata</taxon>
        <taxon>Vertebrata</taxon>
        <taxon>Euteleostomi</taxon>
        <taxon>Mammalia</taxon>
        <taxon>Eutheria</taxon>
        <taxon>Euarchontoglires</taxon>
        <taxon>Glires</taxon>
        <taxon>Rodentia</taxon>
        <taxon>Myomorpha</taxon>
        <taxon>Muroidea</taxon>
        <taxon>Muridae</taxon>
        <taxon>Murinae</taxon>
        <taxon>Apodemus</taxon>
    </lineage>
</organism>
<dbReference type="PANTHER" id="PTHR12935:SF0">
    <property type="entry name" value="GAMMA-GLUTAMYLCYCLOTRANSFERASE"/>
    <property type="match status" value="1"/>
</dbReference>
<gene>
    <name evidence="3" type="ORF">APTSU1_000608000</name>
</gene>
<evidence type="ECO:0000256" key="2">
    <source>
        <dbReference type="ARBA" id="ARBA00023239"/>
    </source>
</evidence>
<dbReference type="Pfam" id="PF13772">
    <property type="entry name" value="AIG2_2"/>
    <property type="match status" value="1"/>
</dbReference>
<reference evidence="3 4" key="1">
    <citation type="submission" date="2024-08" db="EMBL/GenBank/DDBJ databases">
        <title>The draft genome of Apodemus speciosus.</title>
        <authorList>
            <person name="Nabeshima K."/>
            <person name="Suzuki S."/>
            <person name="Onuma M."/>
        </authorList>
    </citation>
    <scope>NUCLEOTIDE SEQUENCE [LARGE SCALE GENOMIC DNA]</scope>
    <source>
        <strain evidence="3">IB14-021</strain>
    </source>
</reference>
<dbReference type="EC" id="4.3.2.9" evidence="1"/>
<name>A0ABQ0EV49_APOSI</name>
<evidence type="ECO:0000313" key="3">
    <source>
        <dbReference type="EMBL" id="GAB1290850.1"/>
    </source>
</evidence>
<evidence type="ECO:0000313" key="4">
    <source>
        <dbReference type="Proteomes" id="UP001623349"/>
    </source>
</evidence>
<dbReference type="Gene3D" id="3.10.490.10">
    <property type="entry name" value="Gamma-glutamyl cyclotransferase-like"/>
    <property type="match status" value="1"/>
</dbReference>
<accession>A0ABQ0EV49</accession>
<dbReference type="InterPro" id="IPR017939">
    <property type="entry name" value="G-Glutamylcylcotransferase"/>
</dbReference>
<evidence type="ECO:0000256" key="1">
    <source>
        <dbReference type="ARBA" id="ARBA00012346"/>
    </source>
</evidence>